<dbReference type="Proteomes" id="UP000196239">
    <property type="component" value="Chromosome 1"/>
</dbReference>
<sequence>MRVKLDPNVKRDTTSIKIDPFVWKEAKKDAIDRELDLSQLVEIALKTWLEDEDPKKVKNELKEK</sequence>
<accession>A0A128A161</accession>
<dbReference type="EMBL" id="LN890280">
    <property type="protein sequence ID" value="CUR51099.1"/>
    <property type="molecule type" value="Genomic_DNA"/>
</dbReference>
<gene>
    <name evidence="1" type="ORF">NDEV_0334</name>
</gene>
<proteinExistence type="predicted"/>
<evidence type="ECO:0000313" key="1">
    <source>
        <dbReference type="EMBL" id="CUR51099.1"/>
    </source>
</evidence>
<evidence type="ECO:0000313" key="2">
    <source>
        <dbReference type="Proteomes" id="UP000196239"/>
    </source>
</evidence>
<reference evidence="2" key="1">
    <citation type="submission" date="2015-10" db="EMBL/GenBank/DDBJ databases">
        <authorList>
            <person name="Lehtovirta-Morley L.E."/>
            <person name="Vieille C."/>
        </authorList>
    </citation>
    <scope>NUCLEOTIDE SEQUENCE [LARGE SCALE GENOMIC DNA]</scope>
</reference>
<dbReference type="AlphaFoldDB" id="A0A128A161"/>
<evidence type="ECO:0008006" key="3">
    <source>
        <dbReference type="Google" id="ProtNLM"/>
    </source>
</evidence>
<organism evidence="1 2">
    <name type="scientific">Nitrosotalea devaniterrae</name>
    <dbReference type="NCBI Taxonomy" id="1078905"/>
    <lineage>
        <taxon>Archaea</taxon>
        <taxon>Nitrososphaerota</taxon>
        <taxon>Nitrososphaeria</taxon>
        <taxon>Nitrosotaleales</taxon>
        <taxon>Nitrosotaleaceae</taxon>
        <taxon>Nitrosotalea</taxon>
    </lineage>
</organism>
<keyword evidence="2" id="KW-1185">Reference proteome</keyword>
<protein>
    <recommendedName>
        <fullName evidence="3">Ribbon-helix-helix protein CopG domain-containing protein</fullName>
    </recommendedName>
</protein>
<name>A0A128A161_9ARCH</name>
<dbReference type="KEGG" id="ndv:NDEV_0334"/>